<dbReference type="AlphaFoldDB" id="A0AAV6ZQ88"/>
<keyword evidence="2" id="KW-1185">Reference proteome</keyword>
<gene>
    <name evidence="1" type="ORF">GDO81_020321</name>
</gene>
<organism evidence="1 2">
    <name type="scientific">Engystomops pustulosus</name>
    <name type="common">Tungara frog</name>
    <name type="synonym">Physalaemus pustulosus</name>
    <dbReference type="NCBI Taxonomy" id="76066"/>
    <lineage>
        <taxon>Eukaryota</taxon>
        <taxon>Metazoa</taxon>
        <taxon>Chordata</taxon>
        <taxon>Craniata</taxon>
        <taxon>Vertebrata</taxon>
        <taxon>Euteleostomi</taxon>
        <taxon>Amphibia</taxon>
        <taxon>Batrachia</taxon>
        <taxon>Anura</taxon>
        <taxon>Neobatrachia</taxon>
        <taxon>Hyloidea</taxon>
        <taxon>Leptodactylidae</taxon>
        <taxon>Leiuperinae</taxon>
        <taxon>Engystomops</taxon>
    </lineage>
</organism>
<accession>A0AAV6ZQ88</accession>
<evidence type="ECO:0000313" key="1">
    <source>
        <dbReference type="EMBL" id="KAG8549644.1"/>
    </source>
</evidence>
<comment type="caution">
    <text evidence="1">The sequence shown here is derived from an EMBL/GenBank/DDBJ whole genome shotgun (WGS) entry which is preliminary data.</text>
</comment>
<reference evidence="1" key="1">
    <citation type="thesis" date="2020" institute="ProQuest LLC" country="789 East Eisenhower Parkway, Ann Arbor, MI, USA">
        <title>Comparative Genomics and Chromosome Evolution.</title>
        <authorList>
            <person name="Mudd A.B."/>
        </authorList>
    </citation>
    <scope>NUCLEOTIDE SEQUENCE</scope>
    <source>
        <strain evidence="1">237g6f4</strain>
        <tissue evidence="1">Blood</tissue>
    </source>
</reference>
<dbReference type="Proteomes" id="UP000824782">
    <property type="component" value="Unassembled WGS sequence"/>
</dbReference>
<proteinExistence type="predicted"/>
<sequence length="92" mass="10650">MIRMNQYKSHLLQAKSQCSSKSFYIIWVLIRESLLTSILCRMLSDPISKLNSSWLLGFFLIPETQPRFSFYTALGPVTSHLSIYLLSRSPTF</sequence>
<name>A0AAV6ZQ88_ENGPU</name>
<protein>
    <submittedName>
        <fullName evidence="1">Uncharacterized protein</fullName>
    </submittedName>
</protein>
<dbReference type="EMBL" id="WNYA01000153">
    <property type="protein sequence ID" value="KAG8549644.1"/>
    <property type="molecule type" value="Genomic_DNA"/>
</dbReference>
<evidence type="ECO:0000313" key="2">
    <source>
        <dbReference type="Proteomes" id="UP000824782"/>
    </source>
</evidence>